<dbReference type="Pfam" id="PF18972">
    <property type="entry name" value="Wheel"/>
    <property type="match status" value="1"/>
</dbReference>
<keyword evidence="7" id="KW-1185">Reference proteome</keyword>
<dbReference type="Pfam" id="PF00515">
    <property type="entry name" value="TPR_1"/>
    <property type="match status" value="1"/>
</dbReference>
<protein>
    <submittedName>
        <fullName evidence="6">TPR-like protein</fullName>
    </submittedName>
</protein>
<evidence type="ECO:0000256" key="3">
    <source>
        <dbReference type="ARBA" id="ARBA00023602"/>
    </source>
</evidence>
<feature type="domain" description="Cns1/TTC4 wheel" evidence="5">
    <location>
        <begin position="229"/>
        <end position="351"/>
    </location>
</feature>
<accession>A0A165QNC9</accession>
<gene>
    <name evidence="6" type="ORF">EXIGLDRAFT_663182</name>
</gene>
<evidence type="ECO:0000313" key="6">
    <source>
        <dbReference type="EMBL" id="KZW03855.1"/>
    </source>
</evidence>
<dbReference type="InterPro" id="IPR044059">
    <property type="entry name" value="Csn1/TTC4_wheel"/>
</dbReference>
<evidence type="ECO:0000256" key="4">
    <source>
        <dbReference type="PROSITE-ProRule" id="PRU00339"/>
    </source>
</evidence>
<dbReference type="SUPFAM" id="SSF48452">
    <property type="entry name" value="TPR-like"/>
    <property type="match status" value="1"/>
</dbReference>
<dbReference type="SMART" id="SM00028">
    <property type="entry name" value="TPR"/>
    <property type="match status" value="3"/>
</dbReference>
<keyword evidence="1" id="KW-0677">Repeat</keyword>
<name>A0A165QNC9_EXIGL</name>
<evidence type="ECO:0000259" key="5">
    <source>
        <dbReference type="Pfam" id="PF18972"/>
    </source>
</evidence>
<evidence type="ECO:0000256" key="2">
    <source>
        <dbReference type="ARBA" id="ARBA00022803"/>
    </source>
</evidence>
<dbReference type="Gene3D" id="1.25.40.10">
    <property type="entry name" value="Tetratricopeptide repeat domain"/>
    <property type="match status" value="1"/>
</dbReference>
<dbReference type="EMBL" id="KV425882">
    <property type="protein sequence ID" value="KZW03855.1"/>
    <property type="molecule type" value="Genomic_DNA"/>
</dbReference>
<dbReference type="FunCoup" id="A0A165QNC9">
    <property type="interactions" value="915"/>
</dbReference>
<dbReference type="GO" id="GO:0006457">
    <property type="term" value="P:protein folding"/>
    <property type="evidence" value="ECO:0007669"/>
    <property type="project" value="TreeGrafter"/>
</dbReference>
<reference evidence="6 7" key="1">
    <citation type="journal article" date="2016" name="Mol. Biol. Evol.">
        <title>Comparative Genomics of Early-Diverging Mushroom-Forming Fungi Provides Insights into the Origins of Lignocellulose Decay Capabilities.</title>
        <authorList>
            <person name="Nagy L.G."/>
            <person name="Riley R."/>
            <person name="Tritt A."/>
            <person name="Adam C."/>
            <person name="Daum C."/>
            <person name="Floudas D."/>
            <person name="Sun H."/>
            <person name="Yadav J.S."/>
            <person name="Pangilinan J."/>
            <person name="Larsson K.H."/>
            <person name="Matsuura K."/>
            <person name="Barry K."/>
            <person name="Labutti K."/>
            <person name="Kuo R."/>
            <person name="Ohm R.A."/>
            <person name="Bhattacharya S.S."/>
            <person name="Shirouzu T."/>
            <person name="Yoshinaga Y."/>
            <person name="Martin F.M."/>
            <person name="Grigoriev I.V."/>
            <person name="Hibbett D.S."/>
        </authorList>
    </citation>
    <scope>NUCLEOTIDE SEQUENCE [LARGE SCALE GENOMIC DNA]</scope>
    <source>
        <strain evidence="6 7">HHB12029</strain>
    </source>
</reference>
<keyword evidence="2 4" id="KW-0802">TPR repeat</keyword>
<dbReference type="PROSITE" id="PS50005">
    <property type="entry name" value="TPR"/>
    <property type="match status" value="1"/>
</dbReference>
<dbReference type="CDD" id="cd21377">
    <property type="entry name" value="CTWD_Cns1-like"/>
    <property type="match status" value="1"/>
</dbReference>
<comment type="similarity">
    <text evidence="3">Belongs to the TTC4 family.</text>
</comment>
<dbReference type="GO" id="GO:0051879">
    <property type="term" value="F:Hsp90 protein binding"/>
    <property type="evidence" value="ECO:0007669"/>
    <property type="project" value="InterPro"/>
</dbReference>
<dbReference type="InterPro" id="IPR019734">
    <property type="entry name" value="TPR_rpt"/>
</dbReference>
<evidence type="ECO:0000256" key="1">
    <source>
        <dbReference type="ARBA" id="ARBA00022737"/>
    </source>
</evidence>
<feature type="repeat" description="TPR" evidence="4">
    <location>
        <begin position="127"/>
        <end position="160"/>
    </location>
</feature>
<dbReference type="GO" id="GO:0005829">
    <property type="term" value="C:cytosol"/>
    <property type="evidence" value="ECO:0007669"/>
    <property type="project" value="TreeGrafter"/>
</dbReference>
<dbReference type="Proteomes" id="UP000077266">
    <property type="component" value="Unassembled WGS sequence"/>
</dbReference>
<dbReference type="PANTHER" id="PTHR46035:SF1">
    <property type="entry name" value="TETRATRICOPEPTIDE REPEAT PROTEIN 4"/>
    <property type="match status" value="1"/>
</dbReference>
<sequence>MANVPLPPESTLDEKMAKLEKTALFMRELPDEPTDDPTIAALQSLLYEGTPDEVAQNFKEQGNEAYKEKRTRDALGFYTQGIGAKPTDHTLLEALLCNRAACNIDLQNYGSVLRDCAKAIANNLQCSKAWYRSALALNALERYEEAIDCCTRCLAYDPTNASVKATLAKAEKSFDFQKRRRAEKAEKERLEKERERAITSALSSRKITVVPKASEAATNEAPPIHFDPDDASRSALVLPVFLLYPQHATSDLISAFHEDTTFGDHLSQMLPPLGTRPDWDTRGEYTLDNVTVYAASRSHRLFRIGKDKTLREAMAAPQKGQPQDGLEIREGCLSFVVLPRGAEEKKWVDNYKKEHPAQAPGR</sequence>
<dbReference type="STRING" id="1314781.A0A165QNC9"/>
<dbReference type="GO" id="GO:0005634">
    <property type="term" value="C:nucleus"/>
    <property type="evidence" value="ECO:0007669"/>
    <property type="project" value="TreeGrafter"/>
</dbReference>
<organism evidence="6 7">
    <name type="scientific">Exidia glandulosa HHB12029</name>
    <dbReference type="NCBI Taxonomy" id="1314781"/>
    <lineage>
        <taxon>Eukaryota</taxon>
        <taxon>Fungi</taxon>
        <taxon>Dikarya</taxon>
        <taxon>Basidiomycota</taxon>
        <taxon>Agaricomycotina</taxon>
        <taxon>Agaricomycetes</taxon>
        <taxon>Auriculariales</taxon>
        <taxon>Exidiaceae</taxon>
        <taxon>Exidia</taxon>
    </lineage>
</organism>
<dbReference type="GO" id="GO:0030544">
    <property type="term" value="F:Hsp70 protein binding"/>
    <property type="evidence" value="ECO:0007669"/>
    <property type="project" value="TreeGrafter"/>
</dbReference>
<evidence type="ECO:0000313" key="7">
    <source>
        <dbReference type="Proteomes" id="UP000077266"/>
    </source>
</evidence>
<dbReference type="AlphaFoldDB" id="A0A165QNC9"/>
<dbReference type="InParanoid" id="A0A165QNC9"/>
<dbReference type="InterPro" id="IPR011990">
    <property type="entry name" value="TPR-like_helical_dom_sf"/>
</dbReference>
<proteinExistence type="inferred from homology"/>
<dbReference type="PANTHER" id="PTHR46035">
    <property type="entry name" value="TETRATRICOPEPTIDE REPEAT PROTEIN 4"/>
    <property type="match status" value="1"/>
</dbReference>
<dbReference type="OrthoDB" id="1724687at2759"/>